<protein>
    <submittedName>
        <fullName evidence="1">Uncharacterized protein</fullName>
    </submittedName>
</protein>
<evidence type="ECO:0000313" key="2">
    <source>
        <dbReference type="Proteomes" id="UP000823775"/>
    </source>
</evidence>
<comment type="caution">
    <text evidence="1">The sequence shown here is derived from an EMBL/GenBank/DDBJ whole genome shotgun (WGS) entry which is preliminary data.</text>
</comment>
<sequence length="128" mass="14488">MDSLASFWCHREAMIGGLNNLEAFPWRWPPYEASSLEGLINQLSGLHWIRRHLDARVGRRTLGQTCYDAQVRRTETIRISSLTKGTLRDFALFFLGFAGAPLMRGLPPVDSGTDSEFLDLYGQVLVKM</sequence>
<keyword evidence="2" id="KW-1185">Reference proteome</keyword>
<dbReference type="EMBL" id="JACEIK010000581">
    <property type="protein sequence ID" value="MCD7459386.1"/>
    <property type="molecule type" value="Genomic_DNA"/>
</dbReference>
<evidence type="ECO:0000313" key="1">
    <source>
        <dbReference type="EMBL" id="MCD7459386.1"/>
    </source>
</evidence>
<reference evidence="1 2" key="1">
    <citation type="journal article" date="2021" name="BMC Genomics">
        <title>Datura genome reveals duplications of psychoactive alkaloid biosynthetic genes and high mutation rate following tissue culture.</title>
        <authorList>
            <person name="Rajewski A."/>
            <person name="Carter-House D."/>
            <person name="Stajich J."/>
            <person name="Litt A."/>
        </authorList>
    </citation>
    <scope>NUCLEOTIDE SEQUENCE [LARGE SCALE GENOMIC DNA]</scope>
    <source>
        <strain evidence="1">AR-01</strain>
    </source>
</reference>
<accession>A0ABS8SKE2</accession>
<name>A0ABS8SKE2_DATST</name>
<proteinExistence type="predicted"/>
<dbReference type="Proteomes" id="UP000823775">
    <property type="component" value="Unassembled WGS sequence"/>
</dbReference>
<organism evidence="1 2">
    <name type="scientific">Datura stramonium</name>
    <name type="common">Jimsonweed</name>
    <name type="synonym">Common thornapple</name>
    <dbReference type="NCBI Taxonomy" id="4076"/>
    <lineage>
        <taxon>Eukaryota</taxon>
        <taxon>Viridiplantae</taxon>
        <taxon>Streptophyta</taxon>
        <taxon>Embryophyta</taxon>
        <taxon>Tracheophyta</taxon>
        <taxon>Spermatophyta</taxon>
        <taxon>Magnoliopsida</taxon>
        <taxon>eudicotyledons</taxon>
        <taxon>Gunneridae</taxon>
        <taxon>Pentapetalae</taxon>
        <taxon>asterids</taxon>
        <taxon>lamiids</taxon>
        <taxon>Solanales</taxon>
        <taxon>Solanaceae</taxon>
        <taxon>Solanoideae</taxon>
        <taxon>Datureae</taxon>
        <taxon>Datura</taxon>
    </lineage>
</organism>
<gene>
    <name evidence="1" type="ORF">HAX54_040816</name>
</gene>